<keyword evidence="6" id="KW-0378">Hydrolase</keyword>
<dbReference type="GO" id="GO:0098796">
    <property type="term" value="C:membrane protein complex"/>
    <property type="evidence" value="ECO:0007669"/>
    <property type="project" value="UniProtKB-ARBA"/>
</dbReference>
<dbReference type="EC" id="3.6.3.-" evidence="6"/>
<keyword evidence="6" id="KW-0449">Lipoprotein</keyword>
<reference evidence="6" key="1">
    <citation type="submission" date="2017-02" db="EMBL/GenBank/DDBJ databases">
        <title>Delving into the versatile metabolic prowess of the omnipresent phylum Bacteroidetes.</title>
        <authorList>
            <person name="Nobu M.K."/>
            <person name="Mei R."/>
            <person name="Narihiro T."/>
            <person name="Kuroda K."/>
            <person name="Liu W.-T."/>
        </authorList>
    </citation>
    <scope>NUCLEOTIDE SEQUENCE</scope>
    <source>
        <strain evidence="6">ADurb.Bin417</strain>
    </source>
</reference>
<comment type="caution">
    <text evidence="6">The sequence shown here is derived from an EMBL/GenBank/DDBJ whole genome shotgun (WGS) entry which is preliminary data.</text>
</comment>
<gene>
    <name evidence="6" type="primary">lolD_1</name>
    <name evidence="6" type="ORF">BWY73_00563</name>
</gene>
<evidence type="ECO:0000259" key="5">
    <source>
        <dbReference type="PROSITE" id="PS50893"/>
    </source>
</evidence>
<evidence type="ECO:0000256" key="3">
    <source>
        <dbReference type="ARBA" id="ARBA00022741"/>
    </source>
</evidence>
<dbReference type="CDD" id="cd03255">
    <property type="entry name" value="ABC_MJ0796_LolCDE_FtsE"/>
    <property type="match status" value="1"/>
</dbReference>
<dbReference type="InterPro" id="IPR003593">
    <property type="entry name" value="AAA+_ATPase"/>
</dbReference>
<dbReference type="PROSITE" id="PS50893">
    <property type="entry name" value="ABC_TRANSPORTER_2"/>
    <property type="match status" value="1"/>
</dbReference>
<dbReference type="SUPFAM" id="SSF52540">
    <property type="entry name" value="P-loop containing nucleoside triphosphate hydrolases"/>
    <property type="match status" value="1"/>
</dbReference>
<dbReference type="EMBL" id="MWAK01000056">
    <property type="protein sequence ID" value="OPZ92940.1"/>
    <property type="molecule type" value="Genomic_DNA"/>
</dbReference>
<feature type="domain" description="ABC transporter" evidence="5">
    <location>
        <begin position="6"/>
        <end position="224"/>
    </location>
</feature>
<accession>A0A1V5MJ41</accession>
<dbReference type="PANTHER" id="PTHR24220:SF689">
    <property type="entry name" value="LIPOPROTEIN-RELEASING SYSTEM ATP-BINDING PROTEIN LOLD"/>
    <property type="match status" value="1"/>
</dbReference>
<dbReference type="Gene3D" id="3.40.50.300">
    <property type="entry name" value="P-loop containing nucleotide triphosphate hydrolases"/>
    <property type="match status" value="1"/>
</dbReference>
<dbReference type="PROSITE" id="PS00211">
    <property type="entry name" value="ABC_TRANSPORTER_1"/>
    <property type="match status" value="1"/>
</dbReference>
<evidence type="ECO:0000256" key="2">
    <source>
        <dbReference type="ARBA" id="ARBA00022448"/>
    </source>
</evidence>
<keyword evidence="3" id="KW-0547">Nucleotide-binding</keyword>
<dbReference type="Pfam" id="PF00005">
    <property type="entry name" value="ABC_tran"/>
    <property type="match status" value="1"/>
</dbReference>
<dbReference type="Proteomes" id="UP000485484">
    <property type="component" value="Unassembled WGS sequence"/>
</dbReference>
<organism evidence="6">
    <name type="scientific">candidate division TA06 bacterium ADurb.Bin417</name>
    <dbReference type="NCBI Taxonomy" id="1852828"/>
    <lineage>
        <taxon>Bacteria</taxon>
        <taxon>Bacteria division TA06</taxon>
    </lineage>
</organism>
<dbReference type="GO" id="GO:0005886">
    <property type="term" value="C:plasma membrane"/>
    <property type="evidence" value="ECO:0007669"/>
    <property type="project" value="TreeGrafter"/>
</dbReference>
<dbReference type="FunFam" id="3.40.50.300:FF:000032">
    <property type="entry name" value="Export ABC transporter ATP-binding protein"/>
    <property type="match status" value="1"/>
</dbReference>
<keyword evidence="2" id="KW-0813">Transport</keyword>
<evidence type="ECO:0000256" key="1">
    <source>
        <dbReference type="ARBA" id="ARBA00005417"/>
    </source>
</evidence>
<name>A0A1V5MJ41_UNCT6</name>
<protein>
    <submittedName>
        <fullName evidence="6">Lipoprotein-releasing system ATP-binding protein LolD</fullName>
        <ecNumber evidence="6">3.6.3.-</ecNumber>
    </submittedName>
</protein>
<dbReference type="InterPro" id="IPR003439">
    <property type="entry name" value="ABC_transporter-like_ATP-bd"/>
</dbReference>
<sequence length="224" mass="24460">MELTGIGLQKIFGDGQSRVRALDGVDISLRPGEITLLLGPSGSGKTTLLNLLSGLDEPTGGQVRFDGRPLSGLSDREKSLLRNRHFGFVFQFFNLLPEFTLLENVMLAGLIGGRSRNSAEARLRAVNLMERLGLADRLDARPSELSGGEQQRVAIGRALVNRPDFVFADEPTGNLDRQNAENCLQLFRDLNREHGTAFIIATHNPEIAALLSSRVISLKNGKIT</sequence>
<proteinExistence type="inferred from homology"/>
<dbReference type="SMART" id="SM00382">
    <property type="entry name" value="AAA"/>
    <property type="match status" value="1"/>
</dbReference>
<dbReference type="GO" id="GO:0005524">
    <property type="term" value="F:ATP binding"/>
    <property type="evidence" value="ECO:0007669"/>
    <property type="project" value="UniProtKB-KW"/>
</dbReference>
<dbReference type="InterPro" id="IPR027417">
    <property type="entry name" value="P-loop_NTPase"/>
</dbReference>
<dbReference type="PANTHER" id="PTHR24220">
    <property type="entry name" value="IMPORT ATP-BINDING PROTEIN"/>
    <property type="match status" value="1"/>
</dbReference>
<evidence type="ECO:0000256" key="4">
    <source>
        <dbReference type="ARBA" id="ARBA00022840"/>
    </source>
</evidence>
<dbReference type="GO" id="GO:0022857">
    <property type="term" value="F:transmembrane transporter activity"/>
    <property type="evidence" value="ECO:0007669"/>
    <property type="project" value="TreeGrafter"/>
</dbReference>
<dbReference type="InterPro" id="IPR017871">
    <property type="entry name" value="ABC_transporter-like_CS"/>
</dbReference>
<dbReference type="InterPro" id="IPR017911">
    <property type="entry name" value="MacB-like_ATP-bd"/>
</dbReference>
<dbReference type="AlphaFoldDB" id="A0A1V5MJ41"/>
<comment type="similarity">
    <text evidence="1">Belongs to the ABC transporter superfamily.</text>
</comment>
<dbReference type="GO" id="GO:0016887">
    <property type="term" value="F:ATP hydrolysis activity"/>
    <property type="evidence" value="ECO:0007669"/>
    <property type="project" value="InterPro"/>
</dbReference>
<dbReference type="InterPro" id="IPR015854">
    <property type="entry name" value="ABC_transpr_LolD-like"/>
</dbReference>
<keyword evidence="4 6" id="KW-0067">ATP-binding</keyword>
<evidence type="ECO:0000313" key="6">
    <source>
        <dbReference type="EMBL" id="OPZ92940.1"/>
    </source>
</evidence>